<keyword evidence="4 6" id="KW-0472">Membrane</keyword>
<feature type="transmembrane region" description="Helical" evidence="6">
    <location>
        <begin position="226"/>
        <end position="245"/>
    </location>
</feature>
<reference evidence="8" key="3">
    <citation type="submission" date="2025-05" db="UniProtKB">
        <authorList>
            <consortium name="EnsemblMetazoa"/>
        </authorList>
    </citation>
    <scope>IDENTIFICATION</scope>
</reference>
<keyword evidence="3 6" id="KW-1133">Transmembrane helix</keyword>
<dbReference type="PANTHER" id="PTHR22950:SF349">
    <property type="entry name" value="AMINO ACID TRANSPORTER TRANSMEMBRANE DOMAIN-CONTAINING PROTEIN"/>
    <property type="match status" value="1"/>
</dbReference>
<feature type="transmembrane region" description="Helical" evidence="6">
    <location>
        <begin position="257"/>
        <end position="277"/>
    </location>
</feature>
<dbReference type="AlphaFoldDB" id="A0A6P4FPG2"/>
<evidence type="ECO:0000313" key="10">
    <source>
        <dbReference type="RefSeq" id="XP_016989338.1"/>
    </source>
</evidence>
<dbReference type="EnsemblMetazoa" id="XM_017133849.2">
    <property type="protein sequence ID" value="XP_016989338.1"/>
    <property type="gene ID" value="LOC108051679"/>
</dbReference>
<organism evidence="10">
    <name type="scientific">Drosophila rhopaloa</name>
    <name type="common">Fruit fly</name>
    <dbReference type="NCBI Taxonomy" id="1041015"/>
    <lineage>
        <taxon>Eukaryota</taxon>
        <taxon>Metazoa</taxon>
        <taxon>Ecdysozoa</taxon>
        <taxon>Arthropoda</taxon>
        <taxon>Hexapoda</taxon>
        <taxon>Insecta</taxon>
        <taxon>Pterygota</taxon>
        <taxon>Neoptera</taxon>
        <taxon>Endopterygota</taxon>
        <taxon>Diptera</taxon>
        <taxon>Brachycera</taxon>
        <taxon>Muscomorpha</taxon>
        <taxon>Ephydroidea</taxon>
        <taxon>Drosophilidae</taxon>
        <taxon>Drosophila</taxon>
        <taxon>Sophophora</taxon>
    </lineage>
</organism>
<sequence>MEDLTPLTNLQQCSEGAPRKKKMTERQPLLLQSDASDYEGSRGSAARPVRSSPPDNTLVNVHSEDSLAVHAAASGSGDDEHGLTDKSNYNPTHHRTLEHPTSNFDTLIHLLKGNIGTGILAMPDAFRNAGLYVGLFGTMIMGAICTHCMHMLVRCSHELCQRFERPALDFSEVAFYSFESGPEGLRRYSILARRIVTTFLFITQIGFCCVYFLFVAMNIKEVMDHYYNIPLTIYLLILLAPMIMLNLVRNLKYLTPVSLIASMLTVAGLAISFWYMLQDLPDVHTVNPVATWVTLPLYFGTAVYAFEGIGVVLPLENNMRTPQDFGGTTGVLNTGMVIVACLYTAVGFFGYLKYGEHVRGSITLNLPQGEVLSELVRISMAVAIFLSYTLQFYVPVNIVEPFVKSHFRTTETRNLSATVLRIALVTFTCLLSICIPNLGPIISLVGAVSSSTLALISPPIIEMITFYNVGYGRYNWMLWKDFLILIFGLCGFVFGTWASLAQILNGTTN</sequence>
<keyword evidence="2 6" id="KW-0812">Transmembrane</keyword>
<feature type="transmembrane region" description="Helical" evidence="6">
    <location>
        <begin position="129"/>
        <end position="153"/>
    </location>
</feature>
<dbReference type="GeneID" id="108051679"/>
<feature type="compositionally biased region" description="Polar residues" evidence="5">
    <location>
        <begin position="1"/>
        <end position="14"/>
    </location>
</feature>
<evidence type="ECO:0000256" key="1">
    <source>
        <dbReference type="ARBA" id="ARBA00004141"/>
    </source>
</evidence>
<dbReference type="GO" id="GO:0015179">
    <property type="term" value="F:L-amino acid transmembrane transporter activity"/>
    <property type="evidence" value="ECO:0007669"/>
    <property type="project" value="TreeGrafter"/>
</dbReference>
<name>A0A6P4FPG2_DRORH</name>
<feature type="region of interest" description="Disordered" evidence="5">
    <location>
        <begin position="72"/>
        <end position="98"/>
    </location>
</feature>
<keyword evidence="9" id="KW-1185">Reference proteome</keyword>
<dbReference type="OrthoDB" id="1684102at2759"/>
<evidence type="ECO:0000313" key="8">
    <source>
        <dbReference type="EnsemblMetazoa" id="XP_016989338.1"/>
    </source>
</evidence>
<feature type="region of interest" description="Disordered" evidence="5">
    <location>
        <begin position="1"/>
        <end position="57"/>
    </location>
</feature>
<comment type="subcellular location">
    <subcellularLocation>
        <location evidence="1">Membrane</location>
        <topology evidence="1">Multi-pass membrane protein</topology>
    </subcellularLocation>
</comment>
<feature type="transmembrane region" description="Helical" evidence="6">
    <location>
        <begin position="482"/>
        <end position="504"/>
    </location>
</feature>
<feature type="transmembrane region" description="Helical" evidence="6">
    <location>
        <begin position="336"/>
        <end position="355"/>
    </location>
</feature>
<evidence type="ECO:0000256" key="5">
    <source>
        <dbReference type="SAM" id="MobiDB-lite"/>
    </source>
</evidence>
<dbReference type="PANTHER" id="PTHR22950">
    <property type="entry name" value="AMINO ACID TRANSPORTER"/>
    <property type="match status" value="1"/>
</dbReference>
<protein>
    <submittedName>
        <fullName evidence="10">Proton-coupled amino acid transporter 1 isoform X1</fullName>
    </submittedName>
</protein>
<accession>A0A6P4FPG2</accession>
<dbReference type="Proteomes" id="UP001652680">
    <property type="component" value="Unassembled WGS sequence"/>
</dbReference>
<dbReference type="InterPro" id="IPR013057">
    <property type="entry name" value="AA_transpt_TM"/>
</dbReference>
<dbReference type="GO" id="GO:0005774">
    <property type="term" value="C:vacuolar membrane"/>
    <property type="evidence" value="ECO:0007669"/>
    <property type="project" value="TreeGrafter"/>
</dbReference>
<evidence type="ECO:0000259" key="7">
    <source>
        <dbReference type="Pfam" id="PF01490"/>
    </source>
</evidence>
<feature type="domain" description="Amino acid transporter transmembrane" evidence="7">
    <location>
        <begin position="99"/>
        <end position="499"/>
    </location>
</feature>
<evidence type="ECO:0000256" key="3">
    <source>
        <dbReference type="ARBA" id="ARBA00022989"/>
    </source>
</evidence>
<feature type="transmembrane region" description="Helical" evidence="6">
    <location>
        <begin position="441"/>
        <end position="461"/>
    </location>
</feature>
<evidence type="ECO:0000256" key="6">
    <source>
        <dbReference type="SAM" id="Phobius"/>
    </source>
</evidence>
<feature type="transmembrane region" description="Helical" evidence="6">
    <location>
        <begin position="297"/>
        <end position="315"/>
    </location>
</feature>
<proteinExistence type="predicted"/>
<feature type="transmembrane region" description="Helical" evidence="6">
    <location>
        <begin position="195"/>
        <end position="214"/>
    </location>
</feature>
<reference evidence="9" key="1">
    <citation type="journal article" date="2021" name="Elife">
        <title>Highly contiguous assemblies of 101 drosophilid genomes.</title>
        <authorList>
            <person name="Kim B.Y."/>
            <person name="Wang J.R."/>
            <person name="Miller D.E."/>
            <person name="Barmina O."/>
            <person name="Delaney E."/>
            <person name="Thompson A."/>
            <person name="Comeault A.A."/>
            <person name="Peede D."/>
            <person name="D'Agostino E.R."/>
            <person name="Pelaez J."/>
            <person name="Aguilar J.M."/>
            <person name="Haji D."/>
            <person name="Matsunaga T."/>
            <person name="Armstrong E.E."/>
            <person name="Zych M."/>
            <person name="Ogawa Y."/>
            <person name="Stamenkovic-Radak M."/>
            <person name="Jelic M."/>
            <person name="Veselinovic M.S."/>
            <person name="Tanaskovic M."/>
            <person name="Eric P."/>
            <person name="Gao J.J."/>
            <person name="Katoh T.K."/>
            <person name="Toda M.J."/>
            <person name="Watabe H."/>
            <person name="Watada M."/>
            <person name="Davis J.S."/>
            <person name="Moyle L.C."/>
            <person name="Manoli G."/>
            <person name="Bertolini E."/>
            <person name="Kostal V."/>
            <person name="Hawley R.S."/>
            <person name="Takahashi A."/>
            <person name="Jones C.D."/>
            <person name="Price D.K."/>
            <person name="Whiteman N."/>
            <person name="Kopp A."/>
            <person name="Matute D.R."/>
            <person name="Petrov D.A."/>
        </authorList>
    </citation>
    <scope>NUCLEOTIDE SEQUENCE [LARGE SCALE GENOMIC DNA]</scope>
</reference>
<evidence type="ECO:0000313" key="9">
    <source>
        <dbReference type="Proteomes" id="UP001652680"/>
    </source>
</evidence>
<feature type="transmembrane region" description="Helical" evidence="6">
    <location>
        <begin position="415"/>
        <end position="435"/>
    </location>
</feature>
<evidence type="ECO:0000256" key="4">
    <source>
        <dbReference type="ARBA" id="ARBA00023136"/>
    </source>
</evidence>
<evidence type="ECO:0000256" key="2">
    <source>
        <dbReference type="ARBA" id="ARBA00022692"/>
    </source>
</evidence>
<feature type="transmembrane region" description="Helical" evidence="6">
    <location>
        <begin position="375"/>
        <end position="394"/>
    </location>
</feature>
<gene>
    <name evidence="10" type="primary">LOC108051679</name>
    <name evidence="8" type="synonym">108051679</name>
</gene>
<dbReference type="Pfam" id="PF01490">
    <property type="entry name" value="Aa_trans"/>
    <property type="match status" value="1"/>
</dbReference>
<reference evidence="10" key="2">
    <citation type="submission" date="2025-04" db="UniProtKB">
        <authorList>
            <consortium name="RefSeq"/>
        </authorList>
    </citation>
    <scope>IDENTIFICATION</scope>
</reference>
<dbReference type="RefSeq" id="XP_016989338.1">
    <property type="nucleotide sequence ID" value="XM_017133849.1"/>
</dbReference>